<dbReference type="SUPFAM" id="SSF47384">
    <property type="entry name" value="Homodimeric domain of signal transducing histidine kinase"/>
    <property type="match status" value="1"/>
</dbReference>
<dbReference type="InterPro" id="IPR018060">
    <property type="entry name" value="HTH_AraC"/>
</dbReference>
<dbReference type="InterPro" id="IPR011047">
    <property type="entry name" value="Quinoprotein_ADH-like_sf"/>
</dbReference>
<dbReference type="SUPFAM" id="SSF55874">
    <property type="entry name" value="ATPase domain of HSP90 chaperone/DNA topoisomerase II/histidine kinase"/>
    <property type="match status" value="1"/>
</dbReference>
<keyword evidence="8" id="KW-1133">Transmembrane helix</keyword>
<dbReference type="InterPro" id="IPR001789">
    <property type="entry name" value="Sig_transdc_resp-reg_receiver"/>
</dbReference>
<dbReference type="InterPro" id="IPR011110">
    <property type="entry name" value="Reg_prop"/>
</dbReference>
<dbReference type="Pfam" id="PF07495">
    <property type="entry name" value="Y_Y_Y"/>
    <property type="match status" value="1"/>
</dbReference>
<evidence type="ECO:0000256" key="1">
    <source>
        <dbReference type="ARBA" id="ARBA00000085"/>
    </source>
</evidence>
<dbReference type="SUPFAM" id="SSF63829">
    <property type="entry name" value="Calcium-dependent phosphotriesterase"/>
    <property type="match status" value="1"/>
</dbReference>
<keyword evidence="4" id="KW-0805">Transcription regulation</keyword>
<dbReference type="InterPro" id="IPR003594">
    <property type="entry name" value="HATPase_dom"/>
</dbReference>
<feature type="domain" description="HTH araC/xylS-type" evidence="9">
    <location>
        <begin position="1169"/>
        <end position="1268"/>
    </location>
</feature>
<keyword evidence="8" id="KW-0812">Transmembrane</keyword>
<dbReference type="SMART" id="SM00387">
    <property type="entry name" value="HATPase_c"/>
    <property type="match status" value="1"/>
</dbReference>
<dbReference type="AlphaFoldDB" id="A0A9D2CLB5"/>
<evidence type="ECO:0000256" key="6">
    <source>
        <dbReference type="ARBA" id="ARBA00023163"/>
    </source>
</evidence>
<evidence type="ECO:0000313" key="12">
    <source>
        <dbReference type="EMBL" id="HIY88270.1"/>
    </source>
</evidence>
<dbReference type="Gene3D" id="3.40.50.2300">
    <property type="match status" value="1"/>
</dbReference>
<keyword evidence="6" id="KW-0804">Transcription</keyword>
<dbReference type="Pfam" id="PF00512">
    <property type="entry name" value="HisKA"/>
    <property type="match status" value="1"/>
</dbReference>
<dbReference type="PROSITE" id="PS50110">
    <property type="entry name" value="RESPONSE_REGULATORY"/>
    <property type="match status" value="1"/>
</dbReference>
<evidence type="ECO:0000256" key="4">
    <source>
        <dbReference type="ARBA" id="ARBA00023015"/>
    </source>
</evidence>
<dbReference type="SMART" id="SM00342">
    <property type="entry name" value="HTH_ARAC"/>
    <property type="match status" value="1"/>
</dbReference>
<dbReference type="PRINTS" id="PR00344">
    <property type="entry name" value="BCTRLSENSOR"/>
</dbReference>
<feature type="modified residue" description="4-aspartylphosphate" evidence="7">
    <location>
        <position position="1072"/>
    </location>
</feature>
<name>A0A9D2CLB5_9BACE</name>
<evidence type="ECO:0000259" key="10">
    <source>
        <dbReference type="PROSITE" id="PS50109"/>
    </source>
</evidence>
<comment type="catalytic activity">
    <reaction evidence="1">
        <text>ATP + protein L-histidine = ADP + protein N-phospho-L-histidine.</text>
        <dbReference type="EC" id="2.7.13.3"/>
    </reaction>
</comment>
<dbReference type="InterPro" id="IPR011006">
    <property type="entry name" value="CheY-like_superfamily"/>
</dbReference>
<dbReference type="Pfam" id="PF00072">
    <property type="entry name" value="Response_reg"/>
    <property type="match status" value="1"/>
</dbReference>
<sequence length="1278" mass="143712">MPASIQSVYAEKGGFVWVSTRKGLGRFDGYELKLYTHDAGDPYSLPGNEVYQVVEDSLCNIWVLTDGGLALYDKKTARFLRDMEGGPVYATTACHWRGGMLFSSRAALFYYEYDSRRMRKIADYGGWGSFVKTIVPWDEHTLLCLRQWEGLFLLDVRTGRMRPAPVANSEQVTRILLDSHQRLWATSYNKGLVCFDRTGRLLGSYDTGNSALSHDIILCMAEYEGEIWLGTDGGGINILNPETNEFRVLPYLPGDKNSLPDNSVQSLCVDGDNLWVGSVKGGLICLRSSCIRSYTDVPLNTPYGLSEKAVLALCQEKISDDIWIGTDGGGVNRFEPYDRRFVHYPQTWGEKVMSLCSLNQRELLVTLFAKGVFAFDKQKGTFRRMNDLESIEQAALYGRKSVFVYRDSPSSILILSSDIYRYFPDKGQVRRLTSEAKEAKGVFASIGQEGPYTYLHDMEAVYSLDSRNDSLRVLYSVAEPDILLSACRDDNGRFWIGMQDGLLLYDPITQSATTPPAMKYKLKGVSSLLYDNGHRLWIGAEDGLYVWLPERKKLIALDESDGVQPNAYMERAVLNASQGGIYIGGINGLVCVDKDVTGLDAIDLPTLSLGDIVCEGESRLGQVDEHTRKLAKSVDDGIVTVKLMTHTDDRFRKRMYRWQIDGADTQVAESHEPTITLRSLSPGTYRILASCSTKDNGWTPLSPIVTFTVPPAWYQTWWFVLLSALLVAGMLLLGVLYMIRRKEEKMALRLKEHKQQIYEEKVRFLININHELRTPLTLIHAPLIRILHDLPSTDVNYPTLKKVLKQTKRMRGLLDMVLSLRKMEMKESKLQLAPHPLNEWLQDTVNDFQYEGEERHIRLNCETDPAIGEVSFDKEKNVIILTNLIVNAFKHSPDGSTLTIRTELLEEEGVVRISVIDQGEGLKGVDATQLFTRFYQGEEAKDGAGIGLSYAKILVEEHRGRIGVCDAPDGGACFWYELPVRQATATIVSQPQEYLNRLINPAEEVEPGELQATTGSVDTHNYVCLFVDDNADLQELVADSFRGQFKKLLMASDGYEALECVKSEMPDVVISDVMMPRMNGYELCNQIKANPDLAYVQVILLTARTDGQSRADGYKMGADAYVEKPFEPDLLLEVVRNRLFLREQLKSRYASSVSESGKNANSADDAFLYKVNKLIEAHLGEESLDVAFLCEQMGTSRASLYNRVKALTGMGPNNYINKFRMERAAEMLRQTELSMTEIAERTGFSSSRYFSTTFKKYMGVTPTQYKNASCPDAEEGGD</sequence>
<comment type="caution">
    <text evidence="12">The sequence shown here is derived from an EMBL/GenBank/DDBJ whole genome shotgun (WGS) entry which is preliminary data.</text>
</comment>
<dbReference type="Pfam" id="PF02518">
    <property type="entry name" value="HATPase_c"/>
    <property type="match status" value="1"/>
</dbReference>
<evidence type="ECO:0000259" key="9">
    <source>
        <dbReference type="PROSITE" id="PS01124"/>
    </source>
</evidence>
<dbReference type="SUPFAM" id="SSF50998">
    <property type="entry name" value="Quinoprotein alcohol dehydrogenase-like"/>
    <property type="match status" value="1"/>
</dbReference>
<dbReference type="InterPro" id="IPR004358">
    <property type="entry name" value="Sig_transdc_His_kin-like_C"/>
</dbReference>
<reference evidence="12" key="2">
    <citation type="submission" date="2021-04" db="EMBL/GenBank/DDBJ databases">
        <authorList>
            <person name="Gilroy R."/>
        </authorList>
    </citation>
    <scope>NUCLEOTIDE SEQUENCE</scope>
    <source>
        <strain evidence="12">Gambia2-208</strain>
    </source>
</reference>
<evidence type="ECO:0000256" key="2">
    <source>
        <dbReference type="ARBA" id="ARBA00012438"/>
    </source>
</evidence>
<feature type="transmembrane region" description="Helical" evidence="8">
    <location>
        <begin position="717"/>
        <end position="739"/>
    </location>
</feature>
<feature type="domain" description="Histidine kinase" evidence="10">
    <location>
        <begin position="767"/>
        <end position="982"/>
    </location>
</feature>
<dbReference type="InterPro" id="IPR005467">
    <property type="entry name" value="His_kinase_dom"/>
</dbReference>
<dbReference type="PROSITE" id="PS00041">
    <property type="entry name" value="HTH_ARAC_FAMILY_1"/>
    <property type="match status" value="1"/>
</dbReference>
<dbReference type="SUPFAM" id="SSF46689">
    <property type="entry name" value="Homeodomain-like"/>
    <property type="match status" value="1"/>
</dbReference>
<dbReference type="InterPro" id="IPR011123">
    <property type="entry name" value="Y_Y_Y"/>
</dbReference>
<dbReference type="Gene3D" id="2.130.10.10">
    <property type="entry name" value="YVTN repeat-like/Quinoprotein amine dehydrogenase"/>
    <property type="match status" value="2"/>
</dbReference>
<evidence type="ECO:0000313" key="13">
    <source>
        <dbReference type="Proteomes" id="UP000886851"/>
    </source>
</evidence>
<protein>
    <recommendedName>
        <fullName evidence="2">histidine kinase</fullName>
        <ecNumber evidence="2">2.7.13.3</ecNumber>
    </recommendedName>
</protein>
<dbReference type="EMBL" id="DXCV01000042">
    <property type="protein sequence ID" value="HIY88270.1"/>
    <property type="molecule type" value="Genomic_DNA"/>
</dbReference>
<dbReference type="CDD" id="cd00082">
    <property type="entry name" value="HisKA"/>
    <property type="match status" value="1"/>
</dbReference>
<accession>A0A9D2CLB5</accession>
<dbReference type="InterPro" id="IPR036097">
    <property type="entry name" value="HisK_dim/P_sf"/>
</dbReference>
<keyword evidence="3 7" id="KW-0597">Phosphoprotein</keyword>
<dbReference type="InterPro" id="IPR018062">
    <property type="entry name" value="HTH_AraC-typ_CS"/>
</dbReference>
<dbReference type="InterPro" id="IPR009057">
    <property type="entry name" value="Homeodomain-like_sf"/>
</dbReference>
<dbReference type="SMART" id="SM00388">
    <property type="entry name" value="HisKA"/>
    <property type="match status" value="1"/>
</dbReference>
<feature type="domain" description="Response regulatory" evidence="11">
    <location>
        <begin position="1023"/>
        <end position="1139"/>
    </location>
</feature>
<dbReference type="FunFam" id="2.130.10.10:FF:000891">
    <property type="entry name" value="Two-component system sensor histidine kinase/response regulator, hybrid (One-component system)"/>
    <property type="match status" value="1"/>
</dbReference>
<dbReference type="GO" id="GO:0003700">
    <property type="term" value="F:DNA-binding transcription factor activity"/>
    <property type="evidence" value="ECO:0007669"/>
    <property type="project" value="InterPro"/>
</dbReference>
<proteinExistence type="predicted"/>
<dbReference type="GO" id="GO:0000155">
    <property type="term" value="F:phosphorelay sensor kinase activity"/>
    <property type="evidence" value="ECO:0007669"/>
    <property type="project" value="InterPro"/>
</dbReference>
<dbReference type="PROSITE" id="PS01124">
    <property type="entry name" value="HTH_ARAC_FAMILY_2"/>
    <property type="match status" value="1"/>
</dbReference>
<evidence type="ECO:0000256" key="3">
    <source>
        <dbReference type="ARBA" id="ARBA00022553"/>
    </source>
</evidence>
<dbReference type="Gene3D" id="3.30.565.10">
    <property type="entry name" value="Histidine kinase-like ATPase, C-terminal domain"/>
    <property type="match status" value="1"/>
</dbReference>
<evidence type="ECO:0000256" key="7">
    <source>
        <dbReference type="PROSITE-ProRule" id="PRU00169"/>
    </source>
</evidence>
<dbReference type="InterPro" id="IPR003661">
    <property type="entry name" value="HisK_dim/P_dom"/>
</dbReference>
<dbReference type="InterPro" id="IPR013783">
    <property type="entry name" value="Ig-like_fold"/>
</dbReference>
<evidence type="ECO:0000256" key="8">
    <source>
        <dbReference type="SAM" id="Phobius"/>
    </source>
</evidence>
<dbReference type="Pfam" id="PF12833">
    <property type="entry name" value="HTH_18"/>
    <property type="match status" value="1"/>
</dbReference>
<organism evidence="12 13">
    <name type="scientific">Candidatus Bacteroides pullicola</name>
    <dbReference type="NCBI Taxonomy" id="2838475"/>
    <lineage>
        <taxon>Bacteria</taxon>
        <taxon>Pseudomonadati</taxon>
        <taxon>Bacteroidota</taxon>
        <taxon>Bacteroidia</taxon>
        <taxon>Bacteroidales</taxon>
        <taxon>Bacteroidaceae</taxon>
        <taxon>Bacteroides</taxon>
    </lineage>
</organism>
<gene>
    <name evidence="12" type="ORF">H9824_06160</name>
</gene>
<keyword evidence="5" id="KW-0238">DNA-binding</keyword>
<dbReference type="Gene3D" id="2.60.40.10">
    <property type="entry name" value="Immunoglobulins"/>
    <property type="match status" value="1"/>
</dbReference>
<dbReference type="Gene3D" id="1.10.287.130">
    <property type="match status" value="1"/>
</dbReference>
<dbReference type="InterPro" id="IPR015943">
    <property type="entry name" value="WD40/YVTN_repeat-like_dom_sf"/>
</dbReference>
<evidence type="ECO:0000259" key="11">
    <source>
        <dbReference type="PROSITE" id="PS50110"/>
    </source>
</evidence>
<dbReference type="PANTHER" id="PTHR43547:SF2">
    <property type="entry name" value="HYBRID SIGNAL TRANSDUCTION HISTIDINE KINASE C"/>
    <property type="match status" value="1"/>
</dbReference>
<dbReference type="PROSITE" id="PS50109">
    <property type="entry name" value="HIS_KIN"/>
    <property type="match status" value="1"/>
</dbReference>
<reference evidence="12" key="1">
    <citation type="journal article" date="2021" name="PeerJ">
        <title>Extensive microbial diversity within the chicken gut microbiome revealed by metagenomics and culture.</title>
        <authorList>
            <person name="Gilroy R."/>
            <person name="Ravi A."/>
            <person name="Getino M."/>
            <person name="Pursley I."/>
            <person name="Horton D.L."/>
            <person name="Alikhan N.F."/>
            <person name="Baker D."/>
            <person name="Gharbi K."/>
            <person name="Hall N."/>
            <person name="Watson M."/>
            <person name="Adriaenssens E.M."/>
            <person name="Foster-Nyarko E."/>
            <person name="Jarju S."/>
            <person name="Secka A."/>
            <person name="Antonio M."/>
            <person name="Oren A."/>
            <person name="Chaudhuri R.R."/>
            <person name="La Ragione R."/>
            <person name="Hildebrand F."/>
            <person name="Pallen M.J."/>
        </authorList>
    </citation>
    <scope>NUCLEOTIDE SEQUENCE</scope>
    <source>
        <strain evidence="12">Gambia2-208</strain>
    </source>
</reference>
<dbReference type="Proteomes" id="UP000886851">
    <property type="component" value="Unassembled WGS sequence"/>
</dbReference>
<dbReference type="Pfam" id="PF07494">
    <property type="entry name" value="Reg_prop"/>
    <property type="match status" value="1"/>
</dbReference>
<evidence type="ECO:0000256" key="5">
    <source>
        <dbReference type="ARBA" id="ARBA00023125"/>
    </source>
</evidence>
<dbReference type="GO" id="GO:0043565">
    <property type="term" value="F:sequence-specific DNA binding"/>
    <property type="evidence" value="ECO:0007669"/>
    <property type="project" value="InterPro"/>
</dbReference>
<dbReference type="PANTHER" id="PTHR43547">
    <property type="entry name" value="TWO-COMPONENT HISTIDINE KINASE"/>
    <property type="match status" value="1"/>
</dbReference>
<dbReference type="Gene3D" id="1.10.10.60">
    <property type="entry name" value="Homeodomain-like"/>
    <property type="match status" value="1"/>
</dbReference>
<keyword evidence="8" id="KW-0472">Membrane</keyword>
<dbReference type="EC" id="2.7.13.3" evidence="2"/>
<dbReference type="SMART" id="SM00448">
    <property type="entry name" value="REC"/>
    <property type="match status" value="1"/>
</dbReference>
<dbReference type="InterPro" id="IPR036890">
    <property type="entry name" value="HATPase_C_sf"/>
</dbReference>
<dbReference type="SUPFAM" id="SSF52172">
    <property type="entry name" value="CheY-like"/>
    <property type="match status" value="1"/>
</dbReference>